<gene>
    <name evidence="1" type="ORF">Q3M24_08815</name>
</gene>
<sequence length="76" mass="7814">MSTKRTLVKGMKFGLRAVNAVAGLATVIGVGSVAGAIGTAIGDPSVGKSFSAFSSKPIEEVFKNIDKSIDNIDKPF</sequence>
<accession>A0AAU8M142</accession>
<name>A0AAU8M142_9BACT</name>
<protein>
    <submittedName>
        <fullName evidence="1">Uncharacterized protein</fullName>
    </submittedName>
</protein>
<organism evidence="1">
    <name type="scientific">Candidatus Electrothrix aestuarii</name>
    <dbReference type="NCBI Taxonomy" id="3062594"/>
    <lineage>
        <taxon>Bacteria</taxon>
        <taxon>Pseudomonadati</taxon>
        <taxon>Thermodesulfobacteriota</taxon>
        <taxon>Desulfobulbia</taxon>
        <taxon>Desulfobulbales</taxon>
        <taxon>Desulfobulbaceae</taxon>
        <taxon>Candidatus Electrothrix</taxon>
    </lineage>
</organism>
<dbReference type="EMBL" id="CP159373">
    <property type="protein sequence ID" value="XCN74825.1"/>
    <property type="molecule type" value="Genomic_DNA"/>
</dbReference>
<reference evidence="1" key="2">
    <citation type="submission" date="2024-06" db="EMBL/GenBank/DDBJ databases">
        <authorList>
            <person name="Plum-Jensen L.E."/>
            <person name="Schramm A."/>
            <person name="Marshall I.P.G."/>
        </authorList>
    </citation>
    <scope>NUCLEOTIDE SEQUENCE</scope>
    <source>
        <strain evidence="1">Rat1</strain>
    </source>
</reference>
<reference evidence="1" key="1">
    <citation type="journal article" date="2024" name="Syst. Appl. Microbiol.">
        <title>First single-strain enrichments of Electrothrix cable bacteria, description of E. aestuarii sp. nov. and E. rattekaaiensis sp. nov., and proposal of a cable bacteria taxonomy following the rules of the SeqCode.</title>
        <authorList>
            <person name="Plum-Jensen L.E."/>
            <person name="Schramm A."/>
            <person name="Marshall I.P.G."/>
        </authorList>
    </citation>
    <scope>NUCLEOTIDE SEQUENCE</scope>
    <source>
        <strain evidence="1">Rat1</strain>
    </source>
</reference>
<dbReference type="AlphaFoldDB" id="A0AAU8M142"/>
<dbReference type="KEGG" id="eaj:Q3M24_08815"/>
<proteinExistence type="predicted"/>
<evidence type="ECO:0000313" key="1">
    <source>
        <dbReference type="EMBL" id="XCN74825.1"/>
    </source>
</evidence>